<feature type="domain" description="DUF4218" evidence="2">
    <location>
        <begin position="687"/>
        <end position="797"/>
    </location>
</feature>
<protein>
    <recommendedName>
        <fullName evidence="6">Transposase</fullName>
    </recommendedName>
</protein>
<accession>A0A8T3A888</accession>
<evidence type="ECO:0008006" key="6">
    <source>
        <dbReference type="Google" id="ProtNLM"/>
    </source>
</evidence>
<dbReference type="Pfam" id="PF13952">
    <property type="entry name" value="DUF4216"/>
    <property type="match status" value="1"/>
</dbReference>
<dbReference type="PANTHER" id="PTHR10775:SF185">
    <property type="entry name" value="OS08G0208400 PROTEIN"/>
    <property type="match status" value="1"/>
</dbReference>
<feature type="domain" description="DUF4216" evidence="1">
    <location>
        <begin position="960"/>
        <end position="1031"/>
    </location>
</feature>
<proteinExistence type="predicted"/>
<sequence length="1144" mass="133886">MDKSWINLNDRRLQQYKDGVTAFIKFAHENNPQKEKIRCPCRYCANVFFQTYSVVENHLLINGMQTSYIEWTCHGETAQAFSDADLSRRDVNDLNNTNEHVDEIQEILEDIHRGTFMNSTPNNSPDEECDNIIDKDETDIFDKLLKDAQRDLYPGSDLSMLSALVKLLHIKVLNRWTNKSFNMILEFIKSILPKGETLSSSYYESRKILSDLGLGCEKIHACKNDCALFWKHYEDKEECPECMESRWKVNDGKGKKIPHKILRYFPITSRLQRLFMSRKTAHEMRWHKENQFVDENLLRHPVDSKVWKDFDISFPWFAEDSRNVRLALASDGFNPFGNMSTSYSMWPVILIPYNLPPWNCMSSEFMFMTLLIPGPVAPGKEIDVYLKPLIEELNDLWVNGIKTYDSVSKNTFQMHAALLWTINDFPAYGILSGHKVHGYIACPICDSETTSQYLRNKICYMGHRRFLPKEHKWRKSRKFNGKHEIRVRPQILSGDEILSEMESLKDLKFGKHPSCKKRKRNLHESTWTKKSVFFELPYWRSLTLRHNLDVMHIEKNICDNILGTLLNIEGKTKDTEKARLDLQDMGIRHELHLQKQGEKFLKPPASYTLTPKEIEGFLNFVRSIKFPDGYAANISRSVHIRNGKLMGLKSHDCHVLLQRILPLGLRGYLNKDVHNAISDLSRFFRILCAKTLRLDVLEKLEDMIVNTICQFEMIFPPAFFDIMVHLAVHLPREARLAGPVQYRWMYPIERNLSVHKGNVRNKARPEGSIAEAYIVNEALTFCSRYLRGMKSKNNQDEEYNDDVHLHENQLSIFSRRIHLFGQPHFTTLSWSEYNLVRWYVLNNCEELKPYLNEHENELRKEDSFIQDVATKQKDQFPLWFEQRMKSLNLHKSLEGNEDLYSLAMGPDIRVNVYSGCIVNGVKFLVNQRDIRRVTQNSGVSVQGSHKDESIDFYGVLTDVIDLSYIDGNHIVLFKCKWFDLEHKKPIVIDDDFTSINMSKTWYDNDPYVLAGQVTQVFYVQDTKLRGDWHVVQKVQHRHLFDPTLLNYLNENQLNTDQLTENITYQEDEQNDINFQDDFGEIGLLHREDVEPQILESVQNVHLQPTQTTDFICDEDEEEEYDATLAEYFSEDDVDVHINIDIDKD</sequence>
<dbReference type="AlphaFoldDB" id="A0A8T3A888"/>
<organism evidence="4 5">
    <name type="scientific">Dendrobium nobile</name>
    <name type="common">Orchid</name>
    <dbReference type="NCBI Taxonomy" id="94219"/>
    <lineage>
        <taxon>Eukaryota</taxon>
        <taxon>Viridiplantae</taxon>
        <taxon>Streptophyta</taxon>
        <taxon>Embryophyta</taxon>
        <taxon>Tracheophyta</taxon>
        <taxon>Spermatophyta</taxon>
        <taxon>Magnoliopsida</taxon>
        <taxon>Liliopsida</taxon>
        <taxon>Asparagales</taxon>
        <taxon>Orchidaceae</taxon>
        <taxon>Epidendroideae</taxon>
        <taxon>Malaxideae</taxon>
        <taxon>Dendrobiinae</taxon>
        <taxon>Dendrobium</taxon>
    </lineage>
</organism>
<dbReference type="InterPro" id="IPR029480">
    <property type="entry name" value="Transpos_assoc"/>
</dbReference>
<evidence type="ECO:0000259" key="2">
    <source>
        <dbReference type="Pfam" id="PF13960"/>
    </source>
</evidence>
<dbReference type="Pfam" id="PF13960">
    <property type="entry name" value="DUF4218"/>
    <property type="match status" value="1"/>
</dbReference>
<keyword evidence="5" id="KW-1185">Reference proteome</keyword>
<evidence type="ECO:0000313" key="4">
    <source>
        <dbReference type="EMBL" id="KAI0492303.1"/>
    </source>
</evidence>
<dbReference type="OrthoDB" id="669132at2759"/>
<dbReference type="InterPro" id="IPR025312">
    <property type="entry name" value="DUF4216"/>
</dbReference>
<evidence type="ECO:0000313" key="5">
    <source>
        <dbReference type="Proteomes" id="UP000829196"/>
    </source>
</evidence>
<gene>
    <name evidence="4" type="ORF">KFK09_026574</name>
</gene>
<evidence type="ECO:0000259" key="3">
    <source>
        <dbReference type="Pfam" id="PF13963"/>
    </source>
</evidence>
<name>A0A8T3A888_DENNO</name>
<dbReference type="InterPro" id="IPR025452">
    <property type="entry name" value="DUF4218"/>
</dbReference>
<evidence type="ECO:0000259" key="1">
    <source>
        <dbReference type="Pfam" id="PF13952"/>
    </source>
</evidence>
<dbReference type="Pfam" id="PF02992">
    <property type="entry name" value="Transposase_21"/>
    <property type="match status" value="1"/>
</dbReference>
<dbReference type="PANTHER" id="PTHR10775">
    <property type="entry name" value="OS08G0208400 PROTEIN"/>
    <property type="match status" value="1"/>
</dbReference>
<comment type="caution">
    <text evidence="4">The sequence shown here is derived from an EMBL/GenBank/DDBJ whole genome shotgun (WGS) entry which is preliminary data.</text>
</comment>
<feature type="domain" description="Transposase-associated" evidence="3">
    <location>
        <begin position="3"/>
        <end position="76"/>
    </location>
</feature>
<reference evidence="4" key="1">
    <citation type="journal article" date="2022" name="Front. Genet.">
        <title>Chromosome-Scale Assembly of the Dendrobium nobile Genome Provides Insights Into the Molecular Mechanism of the Biosynthesis of the Medicinal Active Ingredient of Dendrobium.</title>
        <authorList>
            <person name="Xu Q."/>
            <person name="Niu S.-C."/>
            <person name="Li K.-L."/>
            <person name="Zheng P.-J."/>
            <person name="Zhang X.-J."/>
            <person name="Jia Y."/>
            <person name="Liu Y."/>
            <person name="Niu Y.-X."/>
            <person name="Yu L.-H."/>
            <person name="Chen D.-F."/>
            <person name="Zhang G.-Q."/>
        </authorList>
    </citation>
    <scope>NUCLEOTIDE SEQUENCE</scope>
    <source>
        <tissue evidence="4">Leaf</tissue>
    </source>
</reference>
<dbReference type="EMBL" id="JAGYWB010000018">
    <property type="protein sequence ID" value="KAI0492303.1"/>
    <property type="molecule type" value="Genomic_DNA"/>
</dbReference>
<dbReference type="Proteomes" id="UP000829196">
    <property type="component" value="Unassembled WGS sequence"/>
</dbReference>
<dbReference type="Pfam" id="PF13963">
    <property type="entry name" value="Transpos_assoc"/>
    <property type="match status" value="1"/>
</dbReference>
<dbReference type="InterPro" id="IPR004242">
    <property type="entry name" value="Transposase_21"/>
</dbReference>